<dbReference type="Proteomes" id="UP001302602">
    <property type="component" value="Unassembled WGS sequence"/>
</dbReference>
<reference evidence="1" key="2">
    <citation type="submission" date="2023-05" db="EMBL/GenBank/DDBJ databases">
        <authorList>
            <consortium name="Lawrence Berkeley National Laboratory"/>
            <person name="Steindorff A."/>
            <person name="Hensen N."/>
            <person name="Bonometti L."/>
            <person name="Westerberg I."/>
            <person name="Brannstrom I.O."/>
            <person name="Guillou S."/>
            <person name="Cros-Aarteil S."/>
            <person name="Calhoun S."/>
            <person name="Haridas S."/>
            <person name="Kuo A."/>
            <person name="Mondo S."/>
            <person name="Pangilinan J."/>
            <person name="Riley R."/>
            <person name="Labutti K."/>
            <person name="Andreopoulos B."/>
            <person name="Lipzen A."/>
            <person name="Chen C."/>
            <person name="Yanf M."/>
            <person name="Daum C."/>
            <person name="Ng V."/>
            <person name="Clum A."/>
            <person name="Ohm R."/>
            <person name="Martin F."/>
            <person name="Silar P."/>
            <person name="Natvig D."/>
            <person name="Lalanne C."/>
            <person name="Gautier V."/>
            <person name="Ament-Velasquez S.L."/>
            <person name="Kruys A."/>
            <person name="Hutchinson M.I."/>
            <person name="Powell A.J."/>
            <person name="Barry K."/>
            <person name="Miller A.N."/>
            <person name="Grigoriev I.V."/>
            <person name="Debuchy R."/>
            <person name="Gladieux P."/>
            <person name="Thoren M.H."/>
            <person name="Johannesson H."/>
        </authorList>
    </citation>
    <scope>NUCLEOTIDE SEQUENCE</scope>
    <source>
        <strain evidence="1">CBS 731.68</strain>
    </source>
</reference>
<organism evidence="1 2">
    <name type="scientific">Parathielavia appendiculata</name>
    <dbReference type="NCBI Taxonomy" id="2587402"/>
    <lineage>
        <taxon>Eukaryota</taxon>
        <taxon>Fungi</taxon>
        <taxon>Dikarya</taxon>
        <taxon>Ascomycota</taxon>
        <taxon>Pezizomycotina</taxon>
        <taxon>Sordariomycetes</taxon>
        <taxon>Sordariomycetidae</taxon>
        <taxon>Sordariales</taxon>
        <taxon>Chaetomiaceae</taxon>
        <taxon>Parathielavia</taxon>
    </lineage>
</organism>
<keyword evidence="2" id="KW-1185">Reference proteome</keyword>
<dbReference type="GeneID" id="87823566"/>
<evidence type="ECO:0000313" key="2">
    <source>
        <dbReference type="Proteomes" id="UP001302602"/>
    </source>
</evidence>
<gene>
    <name evidence="1" type="ORF">N657DRAFT_321599</name>
</gene>
<name>A0AAN6TQZ7_9PEZI</name>
<reference evidence="1" key="1">
    <citation type="journal article" date="2023" name="Mol. Phylogenet. Evol.">
        <title>Genome-scale phylogeny and comparative genomics of the fungal order Sordariales.</title>
        <authorList>
            <person name="Hensen N."/>
            <person name="Bonometti L."/>
            <person name="Westerberg I."/>
            <person name="Brannstrom I.O."/>
            <person name="Guillou S."/>
            <person name="Cros-Aarteil S."/>
            <person name="Calhoun S."/>
            <person name="Haridas S."/>
            <person name="Kuo A."/>
            <person name="Mondo S."/>
            <person name="Pangilinan J."/>
            <person name="Riley R."/>
            <person name="LaButti K."/>
            <person name="Andreopoulos B."/>
            <person name="Lipzen A."/>
            <person name="Chen C."/>
            <person name="Yan M."/>
            <person name="Daum C."/>
            <person name="Ng V."/>
            <person name="Clum A."/>
            <person name="Steindorff A."/>
            <person name="Ohm R.A."/>
            <person name="Martin F."/>
            <person name="Silar P."/>
            <person name="Natvig D.O."/>
            <person name="Lalanne C."/>
            <person name="Gautier V."/>
            <person name="Ament-Velasquez S.L."/>
            <person name="Kruys A."/>
            <person name="Hutchinson M.I."/>
            <person name="Powell A.J."/>
            <person name="Barry K."/>
            <person name="Miller A.N."/>
            <person name="Grigoriev I.V."/>
            <person name="Debuchy R."/>
            <person name="Gladieux P."/>
            <person name="Hiltunen Thoren M."/>
            <person name="Johannesson H."/>
        </authorList>
    </citation>
    <scope>NUCLEOTIDE SEQUENCE</scope>
    <source>
        <strain evidence="1">CBS 731.68</strain>
    </source>
</reference>
<comment type="caution">
    <text evidence="1">The sequence shown here is derived from an EMBL/GenBank/DDBJ whole genome shotgun (WGS) entry which is preliminary data.</text>
</comment>
<accession>A0AAN6TQZ7</accession>
<evidence type="ECO:0000313" key="1">
    <source>
        <dbReference type="EMBL" id="KAK4119087.1"/>
    </source>
</evidence>
<protein>
    <submittedName>
        <fullName evidence="1">Uncharacterized protein</fullName>
    </submittedName>
</protein>
<dbReference type="AlphaFoldDB" id="A0AAN6TQZ7"/>
<proteinExistence type="predicted"/>
<sequence>MPGRAMAFPLASHFHFSIFIFTARIPSLASHSSARADMVAQAQAHAQEIGDFPGAWFSRVVDRNLCASHMLWLPVLGRMRSKDDAGTAARRLYNADLLQNPVSRCFSRGTFCDCFARSINRAWNRQCQICGIPVVTNASRVRTKPLVPLKLALEAVLSLGRVGQQFQKRPVVVNAQIAGISREKSLPRGFQHEPWSRCHLVGFSWNTIALVIVHFPRNFLHREWPHFCQIEKRGRNTRL</sequence>
<dbReference type="RefSeq" id="XP_062642860.1">
    <property type="nucleotide sequence ID" value="XM_062786797.1"/>
</dbReference>
<dbReference type="EMBL" id="MU853254">
    <property type="protein sequence ID" value="KAK4119087.1"/>
    <property type="molecule type" value="Genomic_DNA"/>
</dbReference>